<sequence length="154" mass="16645">MNGNNSNTSTMAGGRNAAATPATTSATANLPVGGFVELEIVDTMWKAMQESKDPEDIELAAWMKTNYLNGYQGGVCLKAIGTMVGFQRLDRAYKRVRMLTGRTQEQWPFVDRRFKKLAAAAFRKNYVPEVEEDSAGSSAPSSTQPAASDIAGKS</sequence>
<evidence type="ECO:0000313" key="2">
    <source>
        <dbReference type="EMBL" id="KAF2640933.1"/>
    </source>
</evidence>
<protein>
    <submittedName>
        <fullName evidence="2">Uncharacterized protein</fullName>
    </submittedName>
</protein>
<proteinExistence type="predicted"/>
<dbReference type="EMBL" id="MU006784">
    <property type="protein sequence ID" value="KAF2640933.1"/>
    <property type="molecule type" value="Genomic_DNA"/>
</dbReference>
<organism evidence="2 3">
    <name type="scientific">Massarina eburnea CBS 473.64</name>
    <dbReference type="NCBI Taxonomy" id="1395130"/>
    <lineage>
        <taxon>Eukaryota</taxon>
        <taxon>Fungi</taxon>
        <taxon>Dikarya</taxon>
        <taxon>Ascomycota</taxon>
        <taxon>Pezizomycotina</taxon>
        <taxon>Dothideomycetes</taxon>
        <taxon>Pleosporomycetidae</taxon>
        <taxon>Pleosporales</taxon>
        <taxon>Massarineae</taxon>
        <taxon>Massarinaceae</taxon>
        <taxon>Massarina</taxon>
    </lineage>
</organism>
<accession>A0A6A6S2Q7</accession>
<dbReference type="Proteomes" id="UP000799753">
    <property type="component" value="Unassembled WGS sequence"/>
</dbReference>
<evidence type="ECO:0000313" key="3">
    <source>
        <dbReference type="Proteomes" id="UP000799753"/>
    </source>
</evidence>
<dbReference type="AlphaFoldDB" id="A0A6A6S2Q7"/>
<evidence type="ECO:0000256" key="1">
    <source>
        <dbReference type="SAM" id="MobiDB-lite"/>
    </source>
</evidence>
<feature type="region of interest" description="Disordered" evidence="1">
    <location>
        <begin position="130"/>
        <end position="154"/>
    </location>
</feature>
<dbReference type="OrthoDB" id="3786824at2759"/>
<keyword evidence="3" id="KW-1185">Reference proteome</keyword>
<feature type="compositionally biased region" description="Polar residues" evidence="1">
    <location>
        <begin position="1"/>
        <end position="11"/>
    </location>
</feature>
<reference evidence="2" key="1">
    <citation type="journal article" date="2020" name="Stud. Mycol.">
        <title>101 Dothideomycetes genomes: a test case for predicting lifestyles and emergence of pathogens.</title>
        <authorList>
            <person name="Haridas S."/>
            <person name="Albert R."/>
            <person name="Binder M."/>
            <person name="Bloem J."/>
            <person name="Labutti K."/>
            <person name="Salamov A."/>
            <person name="Andreopoulos B."/>
            <person name="Baker S."/>
            <person name="Barry K."/>
            <person name="Bills G."/>
            <person name="Bluhm B."/>
            <person name="Cannon C."/>
            <person name="Castanera R."/>
            <person name="Culley D."/>
            <person name="Daum C."/>
            <person name="Ezra D."/>
            <person name="Gonzalez J."/>
            <person name="Henrissat B."/>
            <person name="Kuo A."/>
            <person name="Liang C."/>
            <person name="Lipzen A."/>
            <person name="Lutzoni F."/>
            <person name="Magnuson J."/>
            <person name="Mondo S."/>
            <person name="Nolan M."/>
            <person name="Ohm R."/>
            <person name="Pangilinan J."/>
            <person name="Park H.-J."/>
            <person name="Ramirez L."/>
            <person name="Alfaro M."/>
            <person name="Sun H."/>
            <person name="Tritt A."/>
            <person name="Yoshinaga Y."/>
            <person name="Zwiers L.-H."/>
            <person name="Turgeon B."/>
            <person name="Goodwin S."/>
            <person name="Spatafora J."/>
            <person name="Crous P."/>
            <person name="Grigoriev I."/>
        </authorList>
    </citation>
    <scope>NUCLEOTIDE SEQUENCE</scope>
    <source>
        <strain evidence="2">CBS 473.64</strain>
    </source>
</reference>
<name>A0A6A6S2Q7_9PLEO</name>
<feature type="compositionally biased region" description="Low complexity" evidence="1">
    <location>
        <begin position="135"/>
        <end position="148"/>
    </location>
</feature>
<feature type="region of interest" description="Disordered" evidence="1">
    <location>
        <begin position="1"/>
        <end position="22"/>
    </location>
</feature>
<gene>
    <name evidence="2" type="ORF">P280DRAFT_518272</name>
</gene>